<dbReference type="AlphaFoldDB" id="N9XT48"/>
<keyword evidence="3" id="KW-1185">Reference proteome</keyword>
<feature type="region of interest" description="Disordered" evidence="1">
    <location>
        <begin position="112"/>
        <end position="133"/>
    </location>
</feature>
<reference evidence="2 3" key="1">
    <citation type="submission" date="2013-01" db="EMBL/GenBank/DDBJ databases">
        <title>The Genome Sequence of Clostridium colicanis 209318.</title>
        <authorList>
            <consortium name="The Broad Institute Genome Sequencing Platform"/>
            <person name="Earl A."/>
            <person name="Ward D."/>
            <person name="Feldgarden M."/>
            <person name="Gevers D."/>
            <person name="Courvalin P."/>
            <person name="Lambert T."/>
            <person name="Walker B."/>
            <person name="Young S.K."/>
            <person name="Zeng Q."/>
            <person name="Gargeya S."/>
            <person name="Fitzgerald M."/>
            <person name="Haas B."/>
            <person name="Abouelleil A."/>
            <person name="Alvarado L."/>
            <person name="Arachchi H.M."/>
            <person name="Berlin A.M."/>
            <person name="Chapman S.B."/>
            <person name="Dewar J."/>
            <person name="Goldberg J."/>
            <person name="Griggs A."/>
            <person name="Gujja S."/>
            <person name="Hansen M."/>
            <person name="Howarth C."/>
            <person name="Imamovic A."/>
            <person name="Larimer J."/>
            <person name="McCowan C."/>
            <person name="Murphy C."/>
            <person name="Neiman D."/>
            <person name="Pearson M."/>
            <person name="Priest M."/>
            <person name="Roberts A."/>
            <person name="Saif S."/>
            <person name="Shea T."/>
            <person name="Sisk P."/>
            <person name="Sykes S."/>
            <person name="Wortman J."/>
            <person name="Nusbaum C."/>
            <person name="Birren B."/>
        </authorList>
    </citation>
    <scope>NUCLEOTIDE SEQUENCE [LARGE SCALE GENOMIC DNA]</scope>
    <source>
        <strain evidence="2 3">209318</strain>
    </source>
</reference>
<dbReference type="Proteomes" id="UP000013097">
    <property type="component" value="Unassembled WGS sequence"/>
</dbReference>
<accession>N9XT48</accession>
<evidence type="ECO:0000313" key="2">
    <source>
        <dbReference type="EMBL" id="ENY98756.1"/>
    </source>
</evidence>
<evidence type="ECO:0000256" key="1">
    <source>
        <dbReference type="SAM" id="MobiDB-lite"/>
    </source>
</evidence>
<organism evidence="2 3">
    <name type="scientific">Clostridium thermobutyricum</name>
    <dbReference type="NCBI Taxonomy" id="29372"/>
    <lineage>
        <taxon>Bacteria</taxon>
        <taxon>Bacillati</taxon>
        <taxon>Bacillota</taxon>
        <taxon>Clostridia</taxon>
        <taxon>Eubacteriales</taxon>
        <taxon>Clostridiaceae</taxon>
        <taxon>Clostridium</taxon>
    </lineage>
</organism>
<sequence length="133" mass="16113">MAKFEFGRKTVTLEICNKTYTIEDDKKLDKKLVDFGEFMKEKANEIPQKADYTYYKKITTDFCNDCYKFIDSLLGVNSSEEIFKDRMYDIEDCFSLLDFIREELETQRAQRMKKYSNSRIQRDQVKQNFKKRR</sequence>
<proteinExistence type="predicted"/>
<protein>
    <submittedName>
        <fullName evidence="2">Uncharacterized protein</fullName>
    </submittedName>
</protein>
<name>N9XT48_9CLOT</name>
<gene>
    <name evidence="2" type="ORF">HMPREF1092_03314</name>
</gene>
<dbReference type="RefSeq" id="WP_002599754.1">
    <property type="nucleotide sequence ID" value="NZ_KB850960.1"/>
</dbReference>
<evidence type="ECO:0000313" key="3">
    <source>
        <dbReference type="Proteomes" id="UP000013097"/>
    </source>
</evidence>
<dbReference type="PATRIC" id="fig|999411.4.peg.3227"/>
<comment type="caution">
    <text evidence="2">The sequence shown here is derived from an EMBL/GenBank/DDBJ whole genome shotgun (WGS) entry which is preliminary data.</text>
</comment>
<dbReference type="HOGENOM" id="CLU_1903023_0_0_9"/>
<dbReference type="EMBL" id="AGYT01000026">
    <property type="protein sequence ID" value="ENY98756.1"/>
    <property type="molecule type" value="Genomic_DNA"/>
</dbReference>